<protein>
    <submittedName>
        <fullName evidence="2">Uncharacterized protein</fullName>
    </submittedName>
</protein>
<evidence type="ECO:0000313" key="2">
    <source>
        <dbReference type="EMBL" id="OBS09158.1"/>
    </source>
</evidence>
<organism evidence="2 3">
    <name type="scientific">Acidihalobacter prosperus</name>
    <dbReference type="NCBI Taxonomy" id="160660"/>
    <lineage>
        <taxon>Bacteria</taxon>
        <taxon>Pseudomonadati</taxon>
        <taxon>Pseudomonadota</taxon>
        <taxon>Gammaproteobacteria</taxon>
        <taxon>Chromatiales</taxon>
        <taxon>Ectothiorhodospiraceae</taxon>
        <taxon>Acidihalobacter</taxon>
    </lineage>
</organism>
<evidence type="ECO:0000256" key="1">
    <source>
        <dbReference type="SAM" id="SignalP"/>
    </source>
</evidence>
<feature type="chain" id="PRO_5008343238" evidence="1">
    <location>
        <begin position="21"/>
        <end position="301"/>
    </location>
</feature>
<dbReference type="Proteomes" id="UP000029273">
    <property type="component" value="Unassembled WGS sequence"/>
</dbReference>
<dbReference type="RefSeq" id="WP_052064246.1">
    <property type="nucleotide sequence ID" value="NZ_JQSG02000003.1"/>
</dbReference>
<proteinExistence type="predicted"/>
<gene>
    <name evidence="2" type="ORF">Thpro_021486</name>
</gene>
<comment type="caution">
    <text evidence="2">The sequence shown here is derived from an EMBL/GenBank/DDBJ whole genome shotgun (WGS) entry which is preliminary data.</text>
</comment>
<keyword evidence="1" id="KW-0732">Signal</keyword>
<dbReference type="OrthoDB" id="5791911at2"/>
<dbReference type="STRING" id="160660.BJI67_13735"/>
<reference evidence="2 3" key="1">
    <citation type="journal article" date="2014" name="Genome Announc.">
        <title>Draft Genome Sequence of the Iron-Oxidizing, Acidophilic, and Halotolerant 'Thiobacillus prosperus' Type Strain DSM 5130.</title>
        <authorList>
            <person name="Ossandon F.J."/>
            <person name="Cardenas J.P."/>
            <person name="Corbett M."/>
            <person name="Quatrini R."/>
            <person name="Holmes D.S."/>
            <person name="Watkin E."/>
        </authorList>
    </citation>
    <scope>NUCLEOTIDE SEQUENCE [LARGE SCALE GENOMIC DNA]</scope>
    <source>
        <strain evidence="2 3">DSM 5130</strain>
    </source>
</reference>
<keyword evidence="3" id="KW-1185">Reference proteome</keyword>
<dbReference type="EMBL" id="JQSG02000003">
    <property type="protein sequence ID" value="OBS09158.1"/>
    <property type="molecule type" value="Genomic_DNA"/>
</dbReference>
<sequence>MRHHSLKQLGLGMMAAAALAAPAAGWAHAVAGMRVFPATMSFDDPGVANEFSTNYSQIKADGVTTKNLAFAYAKTITPKFGLSIASDYNWITQPGQPNQSGWDNVTIGAAYQLFVNGPHEAIGMLALSDTLANSGSGGMDSNFSTISPEFAFGKGFGDLPWSVKYLRPLAISGAISEDMPSDSTQPKMLNWGVSLQYSIPYLQSFVKDVGLGAPFNNMVPIVEYTMSQCVDSYSVCASSGSLDRTGSVNPGVIWVGKYYQLGVEAQIPANRASGNHVGILVGIDVYLDDVLPHSLGAPIFG</sequence>
<feature type="signal peptide" evidence="1">
    <location>
        <begin position="1"/>
        <end position="20"/>
    </location>
</feature>
<accession>A0A1A6C3M0</accession>
<evidence type="ECO:0000313" key="3">
    <source>
        <dbReference type="Proteomes" id="UP000029273"/>
    </source>
</evidence>
<dbReference type="AlphaFoldDB" id="A0A1A6C3M0"/>
<name>A0A1A6C3M0_9GAMM</name>